<feature type="transmembrane region" description="Helical" evidence="1">
    <location>
        <begin position="166"/>
        <end position="185"/>
    </location>
</feature>
<feature type="transmembrane region" description="Helical" evidence="1">
    <location>
        <begin position="343"/>
        <end position="363"/>
    </location>
</feature>
<protein>
    <recommendedName>
        <fullName evidence="4">DUF2029 domain-containing protein</fullName>
    </recommendedName>
</protein>
<gene>
    <name evidence="2" type="ORF">ELD05_09430</name>
</gene>
<feature type="transmembrane region" description="Helical" evidence="1">
    <location>
        <begin position="58"/>
        <end position="77"/>
    </location>
</feature>
<dbReference type="Proteomes" id="UP000282930">
    <property type="component" value="Chromosome"/>
</dbReference>
<feature type="transmembrane region" description="Helical" evidence="1">
    <location>
        <begin position="453"/>
        <end position="474"/>
    </location>
</feature>
<sequence>MKNKMTNKKFEVINKLDIANEKVGVVIVYSILITILLFSWWMFNFSEAIFKSRQPDRIIVGITALIGIILYSYYLIFCSKKSYITKVELIWMLIVAFFVRLALGRAVSGHPIDVNCFKAWMNIVSNDMLNIYEKNIFIDYLPGYLIVLALFKNIASIVSYSISEELLIKLPNIIADIAIIIMVLGLKRKFGSQLTRVESIVILFNPALIMLSSLWGQSDNFVLMLFIALFVSLVYNSHILAGCITAYLLFTKPQFILYLPLIILYWIYNLWIRNNTKDVIKQIISFGILSSALYFLFMPYKDILWLPAFFAKVAGEYPYYTVNAFNIYYAAGLNWVKIGGMYNFINLIVLAIAYILVLVQFGLGLNKTNDKIVQLKYLMQGGLIVGLLSYNFMTGMHERYAIFAWLFCLMLYLMSNDIILLSGAVVISLLSFMNISKVLDLSLSNIYFVQREFSNFLVAIANIMILIVILYVITHNLLKCKKKKV</sequence>
<keyword evidence="1" id="KW-1133">Transmembrane helix</keyword>
<dbReference type="AlphaFoldDB" id="A0A3T0D6W4"/>
<feature type="transmembrane region" description="Helical" evidence="1">
    <location>
        <begin position="222"/>
        <end position="249"/>
    </location>
</feature>
<keyword evidence="3" id="KW-1185">Reference proteome</keyword>
<feature type="transmembrane region" description="Helical" evidence="1">
    <location>
        <begin position="375"/>
        <end position="393"/>
    </location>
</feature>
<feature type="transmembrane region" description="Helical" evidence="1">
    <location>
        <begin position="400"/>
        <end position="433"/>
    </location>
</feature>
<evidence type="ECO:0000256" key="1">
    <source>
        <dbReference type="SAM" id="Phobius"/>
    </source>
</evidence>
<keyword evidence="1" id="KW-0472">Membrane</keyword>
<feature type="transmembrane region" description="Helical" evidence="1">
    <location>
        <begin position="279"/>
        <end position="297"/>
    </location>
</feature>
<feature type="transmembrane region" description="Helical" evidence="1">
    <location>
        <begin position="197"/>
        <end position="215"/>
    </location>
</feature>
<evidence type="ECO:0000313" key="3">
    <source>
        <dbReference type="Proteomes" id="UP000282930"/>
    </source>
</evidence>
<reference evidence="2 3" key="1">
    <citation type="submission" date="2018-12" db="EMBL/GenBank/DDBJ databases">
        <title>Genome sequence from the cellulolytic species, Caldicellulosiruptor changbaiensis.</title>
        <authorList>
            <person name="Blumer-Schuette S.E."/>
            <person name="Mendoza C."/>
        </authorList>
    </citation>
    <scope>NUCLEOTIDE SEQUENCE [LARGE SCALE GENOMIC DNA]</scope>
    <source>
        <strain evidence="2 3">CBS-Z</strain>
    </source>
</reference>
<feature type="transmembrane region" description="Helical" evidence="1">
    <location>
        <begin position="136"/>
        <end position="154"/>
    </location>
</feature>
<evidence type="ECO:0008006" key="4">
    <source>
        <dbReference type="Google" id="ProtNLM"/>
    </source>
</evidence>
<dbReference type="KEGG" id="ccha:ELD05_09430"/>
<accession>A0A3T0D6W4</accession>
<feature type="transmembrane region" description="Helical" evidence="1">
    <location>
        <begin position="89"/>
        <end position="107"/>
    </location>
</feature>
<feature type="transmembrane region" description="Helical" evidence="1">
    <location>
        <begin position="23"/>
        <end position="43"/>
    </location>
</feature>
<evidence type="ECO:0000313" key="2">
    <source>
        <dbReference type="EMBL" id="AZT90845.1"/>
    </source>
</evidence>
<dbReference type="EMBL" id="CP034791">
    <property type="protein sequence ID" value="AZT90845.1"/>
    <property type="molecule type" value="Genomic_DNA"/>
</dbReference>
<keyword evidence="1" id="KW-0812">Transmembrane</keyword>
<feature type="transmembrane region" description="Helical" evidence="1">
    <location>
        <begin position="317"/>
        <end position="336"/>
    </location>
</feature>
<name>A0A3T0D6W4_9FIRM</name>
<proteinExistence type="predicted"/>
<organism evidence="2 3">
    <name type="scientific">Caldicellulosiruptor changbaiensis</name>
    <dbReference type="NCBI Taxonomy" id="1222016"/>
    <lineage>
        <taxon>Bacteria</taxon>
        <taxon>Bacillati</taxon>
        <taxon>Bacillota</taxon>
        <taxon>Bacillota incertae sedis</taxon>
        <taxon>Caldicellulosiruptorales</taxon>
        <taxon>Caldicellulosiruptoraceae</taxon>
        <taxon>Caldicellulosiruptor</taxon>
    </lineage>
</organism>
<feature type="transmembrane region" description="Helical" evidence="1">
    <location>
        <begin position="255"/>
        <end position="272"/>
    </location>
</feature>